<accession>A0A7X8SK32</accession>
<sequence>MEITINQKNYILLFDTQQDLNASRQYLASTTGNICSRLSSFKYDIGEALPEGGKIEHIITYQEMNDQVAPLLESSKRKRRKKSDA</sequence>
<evidence type="ECO:0000313" key="1">
    <source>
        <dbReference type="EMBL" id="NLR91582.1"/>
    </source>
</evidence>
<evidence type="ECO:0000313" key="2">
    <source>
        <dbReference type="Proteomes" id="UP000585050"/>
    </source>
</evidence>
<proteinExistence type="predicted"/>
<dbReference type="Proteomes" id="UP000585050">
    <property type="component" value="Unassembled WGS sequence"/>
</dbReference>
<dbReference type="RefSeq" id="WP_168882300.1">
    <property type="nucleotide sequence ID" value="NZ_JABAIL010000003.1"/>
</dbReference>
<comment type="caution">
    <text evidence="1">The sequence shown here is derived from an EMBL/GenBank/DDBJ whole genome shotgun (WGS) entry which is preliminary data.</text>
</comment>
<dbReference type="AlphaFoldDB" id="A0A7X8SK32"/>
<reference evidence="1 2" key="1">
    <citation type="submission" date="2020-04" db="EMBL/GenBank/DDBJ databases">
        <title>Flammeovirga sp. SR4, a novel species isolated from seawater.</title>
        <authorList>
            <person name="Wang X."/>
        </authorList>
    </citation>
    <scope>NUCLEOTIDE SEQUENCE [LARGE SCALE GENOMIC DNA]</scope>
    <source>
        <strain evidence="1 2">SR4</strain>
    </source>
</reference>
<organism evidence="1 2">
    <name type="scientific">Flammeovirga agarivorans</name>
    <dbReference type="NCBI Taxonomy" id="2726742"/>
    <lineage>
        <taxon>Bacteria</taxon>
        <taxon>Pseudomonadati</taxon>
        <taxon>Bacteroidota</taxon>
        <taxon>Cytophagia</taxon>
        <taxon>Cytophagales</taxon>
        <taxon>Flammeovirgaceae</taxon>
        <taxon>Flammeovirga</taxon>
    </lineage>
</organism>
<name>A0A7X8SK32_9BACT</name>
<protein>
    <submittedName>
        <fullName evidence="1">Uncharacterized protein</fullName>
    </submittedName>
</protein>
<dbReference type="EMBL" id="JABAIL010000003">
    <property type="protein sequence ID" value="NLR91582.1"/>
    <property type="molecule type" value="Genomic_DNA"/>
</dbReference>
<gene>
    <name evidence="1" type="ORF">HGP29_10215</name>
</gene>
<keyword evidence="2" id="KW-1185">Reference proteome</keyword>